<dbReference type="STRING" id="945553.A0A0D2P4U9"/>
<evidence type="ECO:0000259" key="2">
    <source>
        <dbReference type="Pfam" id="PF07859"/>
    </source>
</evidence>
<dbReference type="PANTHER" id="PTHR48081:SF8">
    <property type="entry name" value="ALPHA_BETA HYDROLASE FOLD-3 DOMAIN-CONTAINING PROTEIN-RELATED"/>
    <property type="match status" value="1"/>
</dbReference>
<dbReference type="InterPro" id="IPR050300">
    <property type="entry name" value="GDXG_lipolytic_enzyme"/>
</dbReference>
<dbReference type="SUPFAM" id="SSF53474">
    <property type="entry name" value="alpha/beta-Hydrolases"/>
    <property type="match status" value="1"/>
</dbReference>
<dbReference type="Proteomes" id="UP000054270">
    <property type="component" value="Unassembled WGS sequence"/>
</dbReference>
<dbReference type="OMA" id="LWYPSTM"/>
<dbReference type="AlphaFoldDB" id="A0A0D2P4U9"/>
<dbReference type="GO" id="GO:0016787">
    <property type="term" value="F:hydrolase activity"/>
    <property type="evidence" value="ECO:0007669"/>
    <property type="project" value="UniProtKB-KW"/>
</dbReference>
<name>A0A0D2P4U9_HYPSF</name>
<gene>
    <name evidence="3" type="ORF">HYPSUDRAFT_137378</name>
</gene>
<organism evidence="3 4">
    <name type="scientific">Hypholoma sublateritium (strain FD-334 SS-4)</name>
    <dbReference type="NCBI Taxonomy" id="945553"/>
    <lineage>
        <taxon>Eukaryota</taxon>
        <taxon>Fungi</taxon>
        <taxon>Dikarya</taxon>
        <taxon>Basidiomycota</taxon>
        <taxon>Agaricomycotina</taxon>
        <taxon>Agaricomycetes</taxon>
        <taxon>Agaricomycetidae</taxon>
        <taxon>Agaricales</taxon>
        <taxon>Agaricineae</taxon>
        <taxon>Strophariaceae</taxon>
        <taxon>Hypholoma</taxon>
    </lineage>
</organism>
<keyword evidence="4" id="KW-1185">Reference proteome</keyword>
<dbReference type="Pfam" id="PF07859">
    <property type="entry name" value="Abhydrolase_3"/>
    <property type="match status" value="1"/>
</dbReference>
<accession>A0A0D2P4U9</accession>
<evidence type="ECO:0000313" key="4">
    <source>
        <dbReference type="Proteomes" id="UP000054270"/>
    </source>
</evidence>
<dbReference type="EMBL" id="KN817541">
    <property type="protein sequence ID" value="KJA23666.1"/>
    <property type="molecule type" value="Genomic_DNA"/>
</dbReference>
<keyword evidence="1" id="KW-0378">Hydrolase</keyword>
<protein>
    <recommendedName>
        <fullName evidence="2">Alpha/beta hydrolase fold-3 domain-containing protein</fullName>
    </recommendedName>
</protein>
<dbReference type="InterPro" id="IPR029058">
    <property type="entry name" value="AB_hydrolase_fold"/>
</dbReference>
<dbReference type="Gene3D" id="3.40.50.1820">
    <property type="entry name" value="alpha/beta hydrolase"/>
    <property type="match status" value="1"/>
</dbReference>
<evidence type="ECO:0000313" key="3">
    <source>
        <dbReference type="EMBL" id="KJA23666.1"/>
    </source>
</evidence>
<dbReference type="PANTHER" id="PTHR48081">
    <property type="entry name" value="AB HYDROLASE SUPERFAMILY PROTEIN C4A8.06C"/>
    <property type="match status" value="1"/>
</dbReference>
<feature type="domain" description="Alpha/beta hydrolase fold-3" evidence="2">
    <location>
        <begin position="103"/>
        <end position="312"/>
    </location>
</feature>
<dbReference type="OrthoDB" id="408631at2759"/>
<evidence type="ECO:0000256" key="1">
    <source>
        <dbReference type="ARBA" id="ARBA00022801"/>
    </source>
</evidence>
<sequence length="379" mass="40928">MSSASSVPSEAATLAPVAKQPLHPSIIDRLDPEYIEFHNKYVVNIVPPHTLPWSPAIRNGMAVPGGTPLLKVAKTQDFDLPTTKCRAFTPEGTPPAGGWPLFIFFHGGGWTLGNIDSENSFCTNMAVRAECVAITVDYRLAPENPYPAAVDDAIDALKWAAENAPRELGTNPAKVAVGGSSSGGNLATILALKALELTPPLPVMFQLLVVPVTDNTASVATSWRDREHAPWLSPGRMEWFKAFYLPDSRDWTRWDASPLFAPDALIARLPPAWFGLAELDILCPEGVSYAEKLRAAGVAVEVEVYKGAPHPIMGMDGASPSLRIESVWHADMTGHSESRCRVSIYLKLSRCADYLPSVLSIGKKLVSDAAAALRKAFYG</sequence>
<proteinExistence type="predicted"/>
<dbReference type="InterPro" id="IPR013094">
    <property type="entry name" value="AB_hydrolase_3"/>
</dbReference>
<reference evidence="4" key="1">
    <citation type="submission" date="2014-04" db="EMBL/GenBank/DDBJ databases">
        <title>Evolutionary Origins and Diversification of the Mycorrhizal Mutualists.</title>
        <authorList>
            <consortium name="DOE Joint Genome Institute"/>
            <consortium name="Mycorrhizal Genomics Consortium"/>
            <person name="Kohler A."/>
            <person name="Kuo A."/>
            <person name="Nagy L.G."/>
            <person name="Floudas D."/>
            <person name="Copeland A."/>
            <person name="Barry K.W."/>
            <person name="Cichocki N."/>
            <person name="Veneault-Fourrey C."/>
            <person name="LaButti K."/>
            <person name="Lindquist E.A."/>
            <person name="Lipzen A."/>
            <person name="Lundell T."/>
            <person name="Morin E."/>
            <person name="Murat C."/>
            <person name="Riley R."/>
            <person name="Ohm R."/>
            <person name="Sun H."/>
            <person name="Tunlid A."/>
            <person name="Henrissat B."/>
            <person name="Grigoriev I.V."/>
            <person name="Hibbett D.S."/>
            <person name="Martin F."/>
        </authorList>
    </citation>
    <scope>NUCLEOTIDE SEQUENCE [LARGE SCALE GENOMIC DNA]</scope>
    <source>
        <strain evidence="4">FD-334 SS-4</strain>
    </source>
</reference>